<accession>A0A8T1X3C9</accession>
<dbReference type="EMBL" id="JAGDFL010000078">
    <property type="protein sequence ID" value="KAG7398543.1"/>
    <property type="molecule type" value="Genomic_DNA"/>
</dbReference>
<protein>
    <submittedName>
        <fullName evidence="1">Uncharacterized protein</fullName>
    </submittedName>
</protein>
<evidence type="ECO:0000313" key="2">
    <source>
        <dbReference type="Proteomes" id="UP000693981"/>
    </source>
</evidence>
<name>A0A8T1X3C9_9STRA</name>
<reference evidence="1" key="1">
    <citation type="submission" date="2021-02" db="EMBL/GenBank/DDBJ databases">
        <authorList>
            <person name="Palmer J.M."/>
        </authorList>
    </citation>
    <scope>NUCLEOTIDE SEQUENCE</scope>
    <source>
        <strain evidence="1">SCRP23</strain>
    </source>
</reference>
<dbReference type="CDD" id="cd14498">
    <property type="entry name" value="DSP"/>
    <property type="match status" value="1"/>
</dbReference>
<comment type="caution">
    <text evidence="1">The sequence shown here is derived from an EMBL/GenBank/DDBJ whole genome shotgun (WGS) entry which is preliminary data.</text>
</comment>
<dbReference type="AlphaFoldDB" id="A0A8T1X3C9"/>
<gene>
    <name evidence="1" type="ORF">PHYBOEH_010907</name>
</gene>
<proteinExistence type="predicted"/>
<evidence type="ECO:0000313" key="1">
    <source>
        <dbReference type="EMBL" id="KAG7398543.1"/>
    </source>
</evidence>
<organism evidence="1 2">
    <name type="scientific">Phytophthora boehmeriae</name>
    <dbReference type="NCBI Taxonomy" id="109152"/>
    <lineage>
        <taxon>Eukaryota</taxon>
        <taxon>Sar</taxon>
        <taxon>Stramenopiles</taxon>
        <taxon>Oomycota</taxon>
        <taxon>Peronosporomycetes</taxon>
        <taxon>Peronosporales</taxon>
        <taxon>Peronosporaceae</taxon>
        <taxon>Phytophthora</taxon>
    </lineage>
</organism>
<keyword evidence="2" id="KW-1185">Reference proteome</keyword>
<dbReference type="Proteomes" id="UP000693981">
    <property type="component" value="Unassembled WGS sequence"/>
</dbReference>
<sequence>MTSIRKSPGLRLQTSIVQDNIPVELAAGLFIGSIHAAFNVDALKASKITHVLNLAGSYATFPDDFTYLSLSIRDKDTVESSFIALVVVPDHQQSQWLT</sequence>
<dbReference type="OrthoDB" id="10252009at2759"/>